<comment type="caution">
    <text evidence="3">The sequence shown here is derived from an EMBL/GenBank/DDBJ whole genome shotgun (WGS) entry which is preliminary data.</text>
</comment>
<dbReference type="GO" id="GO:0016757">
    <property type="term" value="F:glycosyltransferase activity"/>
    <property type="evidence" value="ECO:0007669"/>
    <property type="project" value="InterPro"/>
</dbReference>
<dbReference type="Pfam" id="PF00534">
    <property type="entry name" value="Glycos_transf_1"/>
    <property type="match status" value="1"/>
</dbReference>
<dbReference type="InterPro" id="IPR001296">
    <property type="entry name" value="Glyco_trans_1"/>
</dbReference>
<keyword evidence="4" id="KW-1185">Reference proteome</keyword>
<feature type="domain" description="Glycosyl transferase family 1" evidence="1">
    <location>
        <begin position="187"/>
        <end position="344"/>
    </location>
</feature>
<name>A0A9W6D4S2_9BACT</name>
<dbReference type="PANTHER" id="PTHR45947">
    <property type="entry name" value="SULFOQUINOVOSYL TRANSFERASE SQD2"/>
    <property type="match status" value="1"/>
</dbReference>
<dbReference type="AlphaFoldDB" id="A0A9W6D4S2"/>
<feature type="domain" description="Glycosyltransferase subfamily 4-like N-terminal" evidence="2">
    <location>
        <begin position="18"/>
        <end position="175"/>
    </location>
</feature>
<reference evidence="3" key="1">
    <citation type="submission" date="2022-12" db="EMBL/GenBank/DDBJ databases">
        <title>Reference genome sequencing for broad-spectrum identification of bacterial and archaeal isolates by mass spectrometry.</title>
        <authorList>
            <person name="Sekiguchi Y."/>
            <person name="Tourlousse D.M."/>
        </authorList>
    </citation>
    <scope>NUCLEOTIDE SEQUENCE</scope>
    <source>
        <strain evidence="3">ASRB1</strain>
    </source>
</reference>
<dbReference type="InterPro" id="IPR028098">
    <property type="entry name" value="Glyco_trans_4-like_N"/>
</dbReference>
<dbReference type="Gene3D" id="3.40.50.2000">
    <property type="entry name" value="Glycogen Phosphorylase B"/>
    <property type="match status" value="2"/>
</dbReference>
<organism evidence="3 4">
    <name type="scientific">Desulforhabdus amnigena</name>
    <dbReference type="NCBI Taxonomy" id="40218"/>
    <lineage>
        <taxon>Bacteria</taxon>
        <taxon>Pseudomonadati</taxon>
        <taxon>Thermodesulfobacteriota</taxon>
        <taxon>Syntrophobacteria</taxon>
        <taxon>Syntrophobacterales</taxon>
        <taxon>Syntrophobacteraceae</taxon>
        <taxon>Desulforhabdus</taxon>
    </lineage>
</organism>
<dbReference type="SUPFAM" id="SSF53756">
    <property type="entry name" value="UDP-Glycosyltransferase/glycogen phosphorylase"/>
    <property type="match status" value="1"/>
</dbReference>
<gene>
    <name evidence="3" type="ORF">DAMNIGENAA_19860</name>
</gene>
<dbReference type="EMBL" id="BSDR01000001">
    <property type="protein sequence ID" value="GLI34553.1"/>
    <property type="molecule type" value="Genomic_DNA"/>
</dbReference>
<evidence type="ECO:0000313" key="4">
    <source>
        <dbReference type="Proteomes" id="UP001144372"/>
    </source>
</evidence>
<evidence type="ECO:0000259" key="2">
    <source>
        <dbReference type="Pfam" id="PF13439"/>
    </source>
</evidence>
<evidence type="ECO:0000259" key="1">
    <source>
        <dbReference type="Pfam" id="PF00534"/>
    </source>
</evidence>
<dbReference type="PANTHER" id="PTHR45947:SF3">
    <property type="entry name" value="SULFOQUINOVOSYL TRANSFERASE SQD2"/>
    <property type="match status" value="1"/>
</dbReference>
<accession>A0A9W6D4S2</accession>
<evidence type="ECO:0000313" key="3">
    <source>
        <dbReference type="EMBL" id="GLI34553.1"/>
    </source>
</evidence>
<dbReference type="Proteomes" id="UP001144372">
    <property type="component" value="Unassembled WGS sequence"/>
</dbReference>
<sequence length="378" mass="43129">MKNIGIFTHDLYPYKPWGQGRYVYELAKNLRRVYEGKIFVFSPSPGIDDPYHVEVFGGSHASAGKNIGFSIKLGFVLENLIRKYDLGLVHYQGGPGGLFLIKKPSIPVIYTVHHTYYQQSAHIENQRWKKLLFLWEMFSYRKSDFLICVSPSTKRVLGRRYKLKEGLRVIPNGVDGTRFFDMNLPRIPNSLFFMGRLETRKGIDFLLKCMPVVKNGCRDVRLYVAGSGCLKRELEEMTEHFGLHENVRFLGVIDDRDVNEWYNKVSVVVIPSVFEGFGLNAIEAMSCGTPVIATDVDGLRDVVEDGVSGRLVPYNDVEGLRGCVLDLLRNDLERQQLAENGKNRVKALYDWQNISRQVAKIYQIVIGGSGETVRFHCF</sequence>
<dbReference type="Pfam" id="PF13439">
    <property type="entry name" value="Glyco_transf_4"/>
    <property type="match status" value="1"/>
</dbReference>
<evidence type="ECO:0008006" key="5">
    <source>
        <dbReference type="Google" id="ProtNLM"/>
    </source>
</evidence>
<dbReference type="InterPro" id="IPR050194">
    <property type="entry name" value="Glycosyltransferase_grp1"/>
</dbReference>
<dbReference type="RefSeq" id="WP_281793860.1">
    <property type="nucleotide sequence ID" value="NZ_BSDR01000001.1"/>
</dbReference>
<dbReference type="CDD" id="cd03801">
    <property type="entry name" value="GT4_PimA-like"/>
    <property type="match status" value="1"/>
</dbReference>
<protein>
    <recommendedName>
        <fullName evidence="5">Glycosyltransferase family 1 protein</fullName>
    </recommendedName>
</protein>
<proteinExistence type="predicted"/>